<feature type="transmembrane region" description="Helical" evidence="9">
    <location>
        <begin position="176"/>
        <end position="196"/>
    </location>
</feature>
<keyword evidence="4 9" id="KW-0812">Transmembrane</keyword>
<protein>
    <recommendedName>
        <fullName evidence="12">Sideroflexin-1</fullName>
    </recommendedName>
</protein>
<dbReference type="EMBL" id="JBJKFK010000303">
    <property type="protein sequence ID" value="KAL3317977.1"/>
    <property type="molecule type" value="Genomic_DNA"/>
</dbReference>
<evidence type="ECO:0000256" key="1">
    <source>
        <dbReference type="ARBA" id="ARBA00004225"/>
    </source>
</evidence>
<keyword evidence="3" id="KW-0813">Transport</keyword>
<gene>
    <name evidence="10" type="ORF">Ciccas_003362</name>
</gene>
<accession>A0ABD2QFI7</accession>
<dbReference type="PANTHER" id="PTHR11153:SF8">
    <property type="entry name" value="SIDEROFLEXIN-1"/>
    <property type="match status" value="1"/>
</dbReference>
<evidence type="ECO:0008006" key="12">
    <source>
        <dbReference type="Google" id="ProtNLM"/>
    </source>
</evidence>
<dbReference type="GO" id="GO:0031966">
    <property type="term" value="C:mitochondrial membrane"/>
    <property type="evidence" value="ECO:0007669"/>
    <property type="project" value="UniProtKB-SubCell"/>
</dbReference>
<evidence type="ECO:0000256" key="9">
    <source>
        <dbReference type="SAM" id="Phobius"/>
    </source>
</evidence>
<name>A0ABD2QFI7_9PLAT</name>
<evidence type="ECO:0000256" key="3">
    <source>
        <dbReference type="ARBA" id="ARBA00022448"/>
    </source>
</evidence>
<reference evidence="10 11" key="1">
    <citation type="submission" date="2024-11" db="EMBL/GenBank/DDBJ databases">
        <title>Adaptive evolution of stress response genes in parasites aligns with host niche diversity.</title>
        <authorList>
            <person name="Hahn C."/>
            <person name="Resl P."/>
        </authorList>
    </citation>
    <scope>NUCLEOTIDE SEQUENCE [LARGE SCALE GENOMIC DNA]</scope>
    <source>
        <strain evidence="10">EGGRZ-B1_66</strain>
        <tissue evidence="10">Body</tissue>
    </source>
</reference>
<dbReference type="GO" id="GO:0006865">
    <property type="term" value="P:amino acid transport"/>
    <property type="evidence" value="ECO:0007669"/>
    <property type="project" value="UniProtKB-KW"/>
</dbReference>
<evidence type="ECO:0000256" key="6">
    <source>
        <dbReference type="ARBA" id="ARBA00022989"/>
    </source>
</evidence>
<evidence type="ECO:0000256" key="8">
    <source>
        <dbReference type="ARBA" id="ARBA00023136"/>
    </source>
</evidence>
<comment type="caution">
    <text evidence="10">The sequence shown here is derived from an EMBL/GenBank/DDBJ whole genome shotgun (WGS) entry which is preliminary data.</text>
</comment>
<keyword evidence="7" id="KW-0496">Mitochondrion</keyword>
<keyword evidence="8 9" id="KW-0472">Membrane</keyword>
<evidence type="ECO:0000256" key="7">
    <source>
        <dbReference type="ARBA" id="ARBA00023128"/>
    </source>
</evidence>
<dbReference type="Proteomes" id="UP001626550">
    <property type="component" value="Unassembled WGS sequence"/>
</dbReference>
<comment type="subcellular location">
    <subcellularLocation>
        <location evidence="1">Mitochondrion membrane</location>
        <topology evidence="1">Multi-pass membrane protein</topology>
    </subcellularLocation>
</comment>
<dbReference type="AlphaFoldDB" id="A0ABD2QFI7"/>
<keyword evidence="6 9" id="KW-1133">Transmembrane helix</keyword>
<dbReference type="InterPro" id="IPR004686">
    <property type="entry name" value="Mtc"/>
</dbReference>
<evidence type="ECO:0000256" key="5">
    <source>
        <dbReference type="ARBA" id="ARBA00022970"/>
    </source>
</evidence>
<dbReference type="Pfam" id="PF03820">
    <property type="entry name" value="SFXNs"/>
    <property type="match status" value="1"/>
</dbReference>
<evidence type="ECO:0000313" key="10">
    <source>
        <dbReference type="EMBL" id="KAL3317977.1"/>
    </source>
</evidence>
<comment type="similarity">
    <text evidence="2">Belongs to the sideroflexin family.</text>
</comment>
<proteinExistence type="inferred from homology"/>
<evidence type="ECO:0000313" key="11">
    <source>
        <dbReference type="Proteomes" id="UP001626550"/>
    </source>
</evidence>
<keyword evidence="5" id="KW-0029">Amino-acid transport</keyword>
<evidence type="ECO:0000256" key="2">
    <source>
        <dbReference type="ARBA" id="ARBA00005974"/>
    </source>
</evidence>
<sequence length="277" mass="30865">MDSYKAKRPLPNIGADELWEAKYVYESAFHPDTGQLINPFGRMACQMPANTVITGCLLTFYKTTPSVVFWQWFNQSYNAFVNYCNRSGSSEISPTRLGVSYILATSGALGTAFFINSKIKKLPEVVARLVPFSAVVAANFINLSCMRSGDLLEGIAIVDDEGDKVAQSKKFGRTSIVQVALSRISMCAPGMIFPPFLMDVLERRGFLARYPWSAGVIQTLMCGSFLLVTTPAGCAIWPQVKKITLSELEPTAQDQVKTYYSHHKKEIPRFFYYNKGL</sequence>
<evidence type="ECO:0000256" key="4">
    <source>
        <dbReference type="ARBA" id="ARBA00022692"/>
    </source>
</evidence>
<keyword evidence="11" id="KW-1185">Reference proteome</keyword>
<dbReference type="PANTHER" id="PTHR11153">
    <property type="entry name" value="SIDEROFLEXIN"/>
    <property type="match status" value="1"/>
</dbReference>
<feature type="transmembrane region" description="Helical" evidence="9">
    <location>
        <begin position="216"/>
        <end position="237"/>
    </location>
</feature>
<organism evidence="10 11">
    <name type="scientific">Cichlidogyrus casuarinus</name>
    <dbReference type="NCBI Taxonomy" id="1844966"/>
    <lineage>
        <taxon>Eukaryota</taxon>
        <taxon>Metazoa</taxon>
        <taxon>Spiralia</taxon>
        <taxon>Lophotrochozoa</taxon>
        <taxon>Platyhelminthes</taxon>
        <taxon>Monogenea</taxon>
        <taxon>Monopisthocotylea</taxon>
        <taxon>Dactylogyridea</taxon>
        <taxon>Ancyrocephalidae</taxon>
        <taxon>Cichlidogyrus</taxon>
    </lineage>
</organism>